<gene>
    <name evidence="5" type="primary">YEATS2</name>
    <name evidence="5" type="ORF">E2C01_025675</name>
</gene>
<keyword evidence="6" id="KW-1185">Reference proteome</keyword>
<dbReference type="InterPro" id="IPR055129">
    <property type="entry name" value="YEATS_dom"/>
</dbReference>
<evidence type="ECO:0000313" key="6">
    <source>
        <dbReference type="Proteomes" id="UP000324222"/>
    </source>
</evidence>
<evidence type="ECO:0000313" key="5">
    <source>
        <dbReference type="EMBL" id="MPC32365.1"/>
    </source>
</evidence>
<sequence>MCRESGTKSWSAKNLCCVCVVTCEGRDGADTAMTSTAGDGVEEDVQPGPSGCSSPAATLQQEPDPYDEQCAFKATGTKRMLSTVDPHYAHPPDSKRMREMHQRAQDELSQRVIKVVEKELHKAILEKETELEEIDTRILRVQQCLHTIRYCASLSYYNIGKNETQESKSRDRKLSGLHPTIRRHLNEAQEPPQKTAECLTTKHVSQHNTLDPTTEKKGKEPCKESQSSSQPVDHTKATTTYKANTESSSESNTPPLLFSQCSDETSEMSQTYTAKEANSSRPPSPKHLLPLPPDNTATIAQGRQQQLQKKRRLIVGNTYQYLAPVPGEELVDSFRYKWQLYVRAPPSDPDTSTFLQSVTFILDHSYAPHHIITIK</sequence>
<feature type="compositionally biased region" description="Basic and acidic residues" evidence="3">
    <location>
        <begin position="213"/>
        <end position="223"/>
    </location>
</feature>
<evidence type="ECO:0000256" key="1">
    <source>
        <dbReference type="ARBA" id="ARBA00023242"/>
    </source>
</evidence>
<feature type="domain" description="YEATS" evidence="4">
    <location>
        <begin position="303"/>
        <end position="375"/>
    </location>
</feature>
<dbReference type="PROSITE" id="PS51037">
    <property type="entry name" value="YEATS"/>
    <property type="match status" value="1"/>
</dbReference>
<comment type="caution">
    <text evidence="5">The sequence shown here is derived from an EMBL/GenBank/DDBJ whole genome shotgun (WGS) entry which is preliminary data.</text>
</comment>
<keyword evidence="1 2" id="KW-0539">Nucleus</keyword>
<feature type="region of interest" description="Disordered" evidence="3">
    <location>
        <begin position="35"/>
        <end position="62"/>
    </location>
</feature>
<proteinExistence type="predicted"/>
<comment type="subcellular location">
    <subcellularLocation>
        <location evidence="2">Nucleus</location>
    </subcellularLocation>
</comment>
<feature type="region of interest" description="Disordered" evidence="3">
    <location>
        <begin position="184"/>
        <end position="296"/>
    </location>
</feature>
<reference evidence="5 6" key="1">
    <citation type="submission" date="2019-05" db="EMBL/GenBank/DDBJ databases">
        <title>Another draft genome of Portunus trituberculatus and its Hox gene families provides insights of decapod evolution.</title>
        <authorList>
            <person name="Jeong J.-H."/>
            <person name="Song I."/>
            <person name="Kim S."/>
            <person name="Choi T."/>
            <person name="Kim D."/>
            <person name="Ryu S."/>
            <person name="Kim W."/>
        </authorList>
    </citation>
    <scope>NUCLEOTIDE SEQUENCE [LARGE SCALE GENOMIC DNA]</scope>
    <source>
        <tissue evidence="5">Muscle</tissue>
    </source>
</reference>
<dbReference type="AlphaFoldDB" id="A0A5B7EG49"/>
<feature type="compositionally biased region" description="Polar residues" evidence="3">
    <location>
        <begin position="202"/>
        <end position="212"/>
    </location>
</feature>
<dbReference type="Gene3D" id="2.60.40.1970">
    <property type="entry name" value="YEATS domain"/>
    <property type="match status" value="1"/>
</dbReference>
<dbReference type="GO" id="GO:0005634">
    <property type="term" value="C:nucleus"/>
    <property type="evidence" value="ECO:0007669"/>
    <property type="project" value="UniProtKB-SubCell"/>
</dbReference>
<name>A0A5B7EG49_PORTR</name>
<feature type="compositionally biased region" description="Pro residues" evidence="3">
    <location>
        <begin position="282"/>
        <end position="293"/>
    </location>
</feature>
<dbReference type="Proteomes" id="UP000324222">
    <property type="component" value="Unassembled WGS sequence"/>
</dbReference>
<dbReference type="InterPro" id="IPR038704">
    <property type="entry name" value="YEAST_sf"/>
</dbReference>
<organism evidence="5 6">
    <name type="scientific">Portunus trituberculatus</name>
    <name type="common">Swimming crab</name>
    <name type="synonym">Neptunus trituberculatus</name>
    <dbReference type="NCBI Taxonomy" id="210409"/>
    <lineage>
        <taxon>Eukaryota</taxon>
        <taxon>Metazoa</taxon>
        <taxon>Ecdysozoa</taxon>
        <taxon>Arthropoda</taxon>
        <taxon>Crustacea</taxon>
        <taxon>Multicrustacea</taxon>
        <taxon>Malacostraca</taxon>
        <taxon>Eumalacostraca</taxon>
        <taxon>Eucarida</taxon>
        <taxon>Decapoda</taxon>
        <taxon>Pleocyemata</taxon>
        <taxon>Brachyura</taxon>
        <taxon>Eubrachyura</taxon>
        <taxon>Portunoidea</taxon>
        <taxon>Portunidae</taxon>
        <taxon>Portuninae</taxon>
        <taxon>Portunus</taxon>
    </lineage>
</organism>
<dbReference type="EMBL" id="VSRR010002613">
    <property type="protein sequence ID" value="MPC32365.1"/>
    <property type="molecule type" value="Genomic_DNA"/>
</dbReference>
<feature type="compositionally biased region" description="Polar residues" evidence="3">
    <location>
        <begin position="224"/>
        <end position="277"/>
    </location>
</feature>
<accession>A0A5B7EG49</accession>
<feature type="compositionally biased region" description="Polar residues" evidence="3">
    <location>
        <begin position="51"/>
        <end position="61"/>
    </location>
</feature>
<protein>
    <submittedName>
        <fullName evidence="5">YEATS domain-containing protein 2</fullName>
    </submittedName>
</protein>
<dbReference type="OrthoDB" id="1741717at2759"/>
<evidence type="ECO:0000259" key="4">
    <source>
        <dbReference type="PROSITE" id="PS51037"/>
    </source>
</evidence>
<evidence type="ECO:0000256" key="2">
    <source>
        <dbReference type="PROSITE-ProRule" id="PRU00376"/>
    </source>
</evidence>
<evidence type="ECO:0000256" key="3">
    <source>
        <dbReference type="SAM" id="MobiDB-lite"/>
    </source>
</evidence>